<sequence>MISILSMSSASPDGPPPEDLTTQARIRNVAIAHFVRDGFQKANMRAIAADAGVSIGLIFHHFGSKAGLRDACDEYVLRVQTRRAHAAGRPEMVQGLLGEYLSSPGEYQLLVQYLGRAIQEDSPVATSIVDMMVTESEEILRAGVADGTMHPSSDPRAQAVLGIVFSMAVLTMPPALARALGHEKFGPEVLRRLSAPTLELFTRGLYTDETLLKNAEKAWRQQPVEEDGNT</sequence>
<dbReference type="InterPro" id="IPR009057">
    <property type="entry name" value="Homeodomain-like_sf"/>
</dbReference>
<dbReference type="PANTHER" id="PTHR30055:SF146">
    <property type="entry name" value="HTH-TYPE TRANSCRIPTIONAL DUAL REGULATOR CECR"/>
    <property type="match status" value="1"/>
</dbReference>
<dbReference type="GO" id="GO:0000976">
    <property type="term" value="F:transcription cis-regulatory region binding"/>
    <property type="evidence" value="ECO:0007669"/>
    <property type="project" value="TreeGrafter"/>
</dbReference>
<accession>A0A1H3N8K1</accession>
<dbReference type="InterPro" id="IPR041484">
    <property type="entry name" value="TetR_C_25"/>
</dbReference>
<dbReference type="Gene3D" id="1.10.357.10">
    <property type="entry name" value="Tetracycline Repressor, domain 2"/>
    <property type="match status" value="1"/>
</dbReference>
<dbReference type="InterPro" id="IPR001647">
    <property type="entry name" value="HTH_TetR"/>
</dbReference>
<protein>
    <submittedName>
        <fullName evidence="4">Transcriptional regulator, TetR family</fullName>
    </submittedName>
</protein>
<evidence type="ECO:0000313" key="4">
    <source>
        <dbReference type="EMBL" id="SDY85158.1"/>
    </source>
</evidence>
<evidence type="ECO:0000256" key="2">
    <source>
        <dbReference type="PROSITE-ProRule" id="PRU00335"/>
    </source>
</evidence>
<keyword evidence="5" id="KW-1185">Reference proteome</keyword>
<dbReference type="Pfam" id="PF17933">
    <property type="entry name" value="TetR_C_25"/>
    <property type="match status" value="1"/>
</dbReference>
<reference evidence="5" key="1">
    <citation type="submission" date="2016-10" db="EMBL/GenBank/DDBJ databases">
        <authorList>
            <person name="Varghese N."/>
            <person name="Submissions S."/>
        </authorList>
    </citation>
    <scope>NUCLEOTIDE SEQUENCE [LARGE SCALE GENOMIC DNA]</scope>
    <source>
        <strain evidence="5">CGMCC 4.3530</strain>
    </source>
</reference>
<dbReference type="GO" id="GO:0003700">
    <property type="term" value="F:DNA-binding transcription factor activity"/>
    <property type="evidence" value="ECO:0007669"/>
    <property type="project" value="TreeGrafter"/>
</dbReference>
<evidence type="ECO:0000259" key="3">
    <source>
        <dbReference type="PROSITE" id="PS50977"/>
    </source>
</evidence>
<dbReference type="AlphaFoldDB" id="A0A1H3N8K1"/>
<name>A0A1H3N8K1_9PSEU</name>
<feature type="DNA-binding region" description="H-T-H motif" evidence="2">
    <location>
        <begin position="43"/>
        <end position="62"/>
    </location>
</feature>
<dbReference type="Pfam" id="PF00440">
    <property type="entry name" value="TetR_N"/>
    <property type="match status" value="1"/>
</dbReference>
<dbReference type="Proteomes" id="UP000199529">
    <property type="component" value="Unassembled WGS sequence"/>
</dbReference>
<dbReference type="SUPFAM" id="SSF46689">
    <property type="entry name" value="Homeodomain-like"/>
    <property type="match status" value="1"/>
</dbReference>
<dbReference type="PANTHER" id="PTHR30055">
    <property type="entry name" value="HTH-TYPE TRANSCRIPTIONAL REGULATOR RUTR"/>
    <property type="match status" value="1"/>
</dbReference>
<dbReference type="STRING" id="418495.SAMN05216215_103711"/>
<organism evidence="4 5">
    <name type="scientific">Saccharopolyspora shandongensis</name>
    <dbReference type="NCBI Taxonomy" id="418495"/>
    <lineage>
        <taxon>Bacteria</taxon>
        <taxon>Bacillati</taxon>
        <taxon>Actinomycetota</taxon>
        <taxon>Actinomycetes</taxon>
        <taxon>Pseudonocardiales</taxon>
        <taxon>Pseudonocardiaceae</taxon>
        <taxon>Saccharopolyspora</taxon>
    </lineage>
</organism>
<keyword evidence="1 2" id="KW-0238">DNA-binding</keyword>
<evidence type="ECO:0000313" key="5">
    <source>
        <dbReference type="Proteomes" id="UP000199529"/>
    </source>
</evidence>
<evidence type="ECO:0000256" key="1">
    <source>
        <dbReference type="ARBA" id="ARBA00023125"/>
    </source>
</evidence>
<gene>
    <name evidence="4" type="ORF">SAMN05216215_103711</name>
</gene>
<dbReference type="EMBL" id="FNOK01000037">
    <property type="protein sequence ID" value="SDY85158.1"/>
    <property type="molecule type" value="Genomic_DNA"/>
</dbReference>
<dbReference type="InterPro" id="IPR050109">
    <property type="entry name" value="HTH-type_TetR-like_transc_reg"/>
</dbReference>
<proteinExistence type="predicted"/>
<feature type="domain" description="HTH tetR-type" evidence="3">
    <location>
        <begin position="20"/>
        <end position="80"/>
    </location>
</feature>
<dbReference type="PROSITE" id="PS50977">
    <property type="entry name" value="HTH_TETR_2"/>
    <property type="match status" value="1"/>
</dbReference>